<dbReference type="Proteomes" id="UP001195624">
    <property type="component" value="Unassembled WGS sequence"/>
</dbReference>
<evidence type="ECO:0000313" key="1">
    <source>
        <dbReference type="EMBL" id="MBP2167021.1"/>
    </source>
</evidence>
<evidence type="ECO:0000313" key="2">
    <source>
        <dbReference type="Proteomes" id="UP001195624"/>
    </source>
</evidence>
<dbReference type="EMBL" id="JAGGMQ010000001">
    <property type="protein sequence ID" value="MBP2167021.1"/>
    <property type="molecule type" value="Genomic_DNA"/>
</dbReference>
<dbReference type="SUPFAM" id="SSF158668">
    <property type="entry name" value="MtlR-like"/>
    <property type="match status" value="1"/>
</dbReference>
<organism evidence="1 2">
    <name type="scientific">Winslowiella toletana</name>
    <dbReference type="NCBI Taxonomy" id="92490"/>
    <lineage>
        <taxon>Bacteria</taxon>
        <taxon>Pseudomonadati</taxon>
        <taxon>Pseudomonadota</taxon>
        <taxon>Gammaproteobacteria</taxon>
        <taxon>Enterobacterales</taxon>
        <taxon>Erwiniaceae</taxon>
        <taxon>Winslowiella</taxon>
    </lineage>
</organism>
<gene>
    <name evidence="1" type="ORF">J2125_000213</name>
</gene>
<proteinExistence type="predicted"/>
<dbReference type="InterPro" id="IPR038026">
    <property type="entry name" value="MtlR-like_sf"/>
</dbReference>
<comment type="caution">
    <text evidence="1">The sequence shown here is derived from an EMBL/GenBank/DDBJ whole genome shotgun (WGS) entry which is preliminary data.</text>
</comment>
<accession>A0ABS4P4K3</accession>
<dbReference type="RefSeq" id="WP_017802855.1">
    <property type="nucleotide sequence ID" value="NZ_JAGGMQ010000001.1"/>
</dbReference>
<reference evidence="2" key="2">
    <citation type="submission" date="2023-07" db="EMBL/GenBank/DDBJ databases">
        <title>Genome mining of underrepresented organisms for secondary metabolites.</title>
        <authorList>
            <person name="D'Agostino P.M."/>
        </authorList>
    </citation>
    <scope>NUCLEOTIDE SEQUENCE [LARGE SCALE GENOMIC DNA]</scope>
    <source>
        <strain evidence="2">WS4403</strain>
    </source>
</reference>
<protein>
    <submittedName>
        <fullName evidence="1">Uncharacterized protein</fullName>
    </submittedName>
</protein>
<name>A0ABS4P4K3_9GAMM</name>
<keyword evidence="2" id="KW-1185">Reference proteome</keyword>
<reference evidence="1 2" key="1">
    <citation type="submission" date="2021-03" db="EMBL/GenBank/DDBJ databases">
        <authorList>
            <person name="D'Agostino P."/>
            <person name="Huntemann M."/>
            <person name="Clum A."/>
            <person name="Spunde A."/>
            <person name="Palaniappan K."/>
            <person name="Ritter S."/>
            <person name="Mikhailova N."/>
            <person name="Chen I.-M."/>
            <person name="Stamatis D."/>
            <person name="Reddy T."/>
            <person name="O'Malley R."/>
            <person name="Daum C."/>
            <person name="Shapiro N."/>
            <person name="Ivanova N."/>
            <person name="Kyrpides N."/>
            <person name="Woyke T."/>
        </authorList>
    </citation>
    <scope>NUCLEOTIDE SEQUENCE [LARGE SCALE GENOMIC DNA]</scope>
    <source>
        <strain evidence="1 2">WS4403</strain>
    </source>
</reference>
<sequence>MENHDESMQVNFSHFEFLTMHTGQYSNFLAACQTEDDIGAVLRLHLLLEKDLEVWCACSSENGKIFAGFGENLSLEFSAKNQLAYNFDLSEDLYKVIKRFNKIRNVRAHQVDNFAITDAEIDSLTSLIGVNYPSNLLAISDFGVQVNGGEHQLFTSKGTPNRLKLIMIYSMLKMRMCDEALRKIGRRM</sequence>